<dbReference type="PANTHER" id="PTHR47657">
    <property type="entry name" value="STEROL REGULATORY ELEMENT-BINDING PROTEIN ECM22"/>
    <property type="match status" value="1"/>
</dbReference>
<dbReference type="InterPro" id="IPR052400">
    <property type="entry name" value="Zn2-C6_fungal_TF"/>
</dbReference>
<keyword evidence="4" id="KW-1185">Reference proteome</keyword>
<keyword evidence="1" id="KW-0539">Nucleus</keyword>
<reference evidence="3" key="1">
    <citation type="journal article" date="2021" name="Nat. Commun.">
        <title>Genetic determinants of endophytism in the Arabidopsis root mycobiome.</title>
        <authorList>
            <person name="Mesny F."/>
            <person name="Miyauchi S."/>
            <person name="Thiergart T."/>
            <person name="Pickel B."/>
            <person name="Atanasova L."/>
            <person name="Karlsson M."/>
            <person name="Huettel B."/>
            <person name="Barry K.W."/>
            <person name="Haridas S."/>
            <person name="Chen C."/>
            <person name="Bauer D."/>
            <person name="Andreopoulos W."/>
            <person name="Pangilinan J."/>
            <person name="LaButti K."/>
            <person name="Riley R."/>
            <person name="Lipzen A."/>
            <person name="Clum A."/>
            <person name="Drula E."/>
            <person name="Henrissat B."/>
            <person name="Kohler A."/>
            <person name="Grigoriev I.V."/>
            <person name="Martin F.M."/>
            <person name="Hacquard S."/>
        </authorList>
    </citation>
    <scope>NUCLEOTIDE SEQUENCE</scope>
    <source>
        <strain evidence="3">MPI-CAGE-AT-0021</strain>
    </source>
</reference>
<dbReference type="EMBL" id="JAGMUU010000026">
    <property type="protein sequence ID" value="KAH7122074.1"/>
    <property type="molecule type" value="Genomic_DNA"/>
</dbReference>
<protein>
    <recommendedName>
        <fullName evidence="2">Zn(2)-C6 fungal-type domain-containing protein</fullName>
    </recommendedName>
</protein>
<dbReference type="OrthoDB" id="3546279at2759"/>
<evidence type="ECO:0000313" key="3">
    <source>
        <dbReference type="EMBL" id="KAH7122074.1"/>
    </source>
</evidence>
<dbReference type="PANTHER" id="PTHR47657:SF7">
    <property type="entry name" value="STEROL REGULATORY ELEMENT-BINDING PROTEIN ECM22"/>
    <property type="match status" value="1"/>
</dbReference>
<proteinExistence type="predicted"/>
<dbReference type="PROSITE" id="PS00463">
    <property type="entry name" value="ZN2_CY6_FUNGAL_1"/>
    <property type="match status" value="1"/>
</dbReference>
<dbReference type="GO" id="GO:0008270">
    <property type="term" value="F:zinc ion binding"/>
    <property type="evidence" value="ECO:0007669"/>
    <property type="project" value="InterPro"/>
</dbReference>
<comment type="caution">
    <text evidence="3">The sequence shown here is derived from an EMBL/GenBank/DDBJ whole genome shotgun (WGS) entry which is preliminary data.</text>
</comment>
<name>A0A9P9IJU4_9HYPO</name>
<dbReference type="AlphaFoldDB" id="A0A9P9IJU4"/>
<evidence type="ECO:0000259" key="2">
    <source>
        <dbReference type="PROSITE" id="PS50048"/>
    </source>
</evidence>
<evidence type="ECO:0000313" key="4">
    <source>
        <dbReference type="Proteomes" id="UP000717696"/>
    </source>
</evidence>
<sequence>MASTPDSLLASEPRITKLRKAHTKSRTGCTACKKRKIKCGEEKPICKNCQRGKGKCHFNLNPFQASSPKSPSPFPFPSPSCSPDMLSMELLHNFCTSTYATLSGDPLIRDLWRVRVVKLCFTCDHAMLALLSVSALHLAQFSPSRRDMLRESAITYHNKASSIATKCMSNLDADNSHGLFAFSIFTVYFAFATSPVDATWSYPQWMVLIGGCKGFINMANGSILNGPFASMMSKATQRMATRDQIFQVDYVRDLRCLVARSVEDEQRHHIYDSALDALNQTFGVFYEVPGQKDLVDIFSWVVLAENFLPLLANEEQEALVLLSYFCVLLNKLSRQWWLDGWVNYLMDKIYAALDEERRTWIIWPMEEIGWLPRE</sequence>
<organism evidence="3 4">
    <name type="scientific">Dactylonectria estremocensis</name>
    <dbReference type="NCBI Taxonomy" id="1079267"/>
    <lineage>
        <taxon>Eukaryota</taxon>
        <taxon>Fungi</taxon>
        <taxon>Dikarya</taxon>
        <taxon>Ascomycota</taxon>
        <taxon>Pezizomycotina</taxon>
        <taxon>Sordariomycetes</taxon>
        <taxon>Hypocreomycetidae</taxon>
        <taxon>Hypocreales</taxon>
        <taxon>Nectriaceae</taxon>
        <taxon>Dactylonectria</taxon>
    </lineage>
</organism>
<dbReference type="GO" id="GO:0000981">
    <property type="term" value="F:DNA-binding transcription factor activity, RNA polymerase II-specific"/>
    <property type="evidence" value="ECO:0007669"/>
    <property type="project" value="InterPro"/>
</dbReference>
<feature type="domain" description="Zn(2)-C6 fungal-type" evidence="2">
    <location>
        <begin position="28"/>
        <end position="58"/>
    </location>
</feature>
<dbReference type="Gene3D" id="4.10.240.10">
    <property type="entry name" value="Zn(2)-C6 fungal-type DNA-binding domain"/>
    <property type="match status" value="1"/>
</dbReference>
<dbReference type="SMART" id="SM00066">
    <property type="entry name" value="GAL4"/>
    <property type="match status" value="1"/>
</dbReference>
<accession>A0A9P9IJU4</accession>
<dbReference type="PROSITE" id="PS50048">
    <property type="entry name" value="ZN2_CY6_FUNGAL_2"/>
    <property type="match status" value="1"/>
</dbReference>
<dbReference type="Proteomes" id="UP000717696">
    <property type="component" value="Unassembled WGS sequence"/>
</dbReference>
<evidence type="ECO:0000256" key="1">
    <source>
        <dbReference type="ARBA" id="ARBA00023242"/>
    </source>
</evidence>
<dbReference type="Pfam" id="PF00172">
    <property type="entry name" value="Zn_clus"/>
    <property type="match status" value="1"/>
</dbReference>
<dbReference type="InterPro" id="IPR001138">
    <property type="entry name" value="Zn2Cys6_DnaBD"/>
</dbReference>
<dbReference type="SUPFAM" id="SSF57701">
    <property type="entry name" value="Zn2/Cys6 DNA-binding domain"/>
    <property type="match status" value="1"/>
</dbReference>
<dbReference type="CDD" id="cd00067">
    <property type="entry name" value="GAL4"/>
    <property type="match status" value="1"/>
</dbReference>
<gene>
    <name evidence="3" type="ORF">B0J13DRAFT_680228</name>
</gene>
<dbReference type="Pfam" id="PF11951">
    <property type="entry name" value="Fungal_trans_2"/>
    <property type="match status" value="1"/>
</dbReference>
<dbReference type="InterPro" id="IPR021858">
    <property type="entry name" value="Fun_TF"/>
</dbReference>
<dbReference type="InterPro" id="IPR036864">
    <property type="entry name" value="Zn2-C6_fun-type_DNA-bd_sf"/>
</dbReference>